<evidence type="ECO:0008006" key="3">
    <source>
        <dbReference type="Google" id="ProtNLM"/>
    </source>
</evidence>
<dbReference type="Gene3D" id="3.30.750.24">
    <property type="entry name" value="STAS domain"/>
    <property type="match status" value="1"/>
</dbReference>
<dbReference type="OrthoDB" id="885901at2"/>
<name>A0A1M6D4Q0_9BACT</name>
<dbReference type="AlphaFoldDB" id="A0A1M6D4Q0"/>
<dbReference type="STRING" id="1121955.SAMN02745146_1376"/>
<accession>A0A1M6D4Q0</accession>
<keyword evidence="2" id="KW-1185">Reference proteome</keyword>
<dbReference type="EMBL" id="FQYN01000002">
    <property type="protein sequence ID" value="SHI68252.1"/>
    <property type="molecule type" value="Genomic_DNA"/>
</dbReference>
<gene>
    <name evidence="1" type="ORF">SAMN02745146_1376</name>
</gene>
<sequence length="127" mass="14144">MEVYREILPESYLLILVDDVAPATDADQALLHALSRASRSGKVSIWVDCSYLQHVPGHAAELLARFGRKMNRKGISLVLCHLSEAVRRELVAQDPALAPLIVPTLLDAQQYCRQRINSLPQDRKMAG</sequence>
<organism evidence="1 2">
    <name type="scientific">Hymenobacter daecheongensis DSM 21074</name>
    <dbReference type="NCBI Taxonomy" id="1121955"/>
    <lineage>
        <taxon>Bacteria</taxon>
        <taxon>Pseudomonadati</taxon>
        <taxon>Bacteroidota</taxon>
        <taxon>Cytophagia</taxon>
        <taxon>Cytophagales</taxon>
        <taxon>Hymenobacteraceae</taxon>
        <taxon>Hymenobacter</taxon>
    </lineage>
</organism>
<dbReference type="SUPFAM" id="SSF52091">
    <property type="entry name" value="SpoIIaa-like"/>
    <property type="match status" value="1"/>
</dbReference>
<dbReference type="InterPro" id="IPR036513">
    <property type="entry name" value="STAS_dom_sf"/>
</dbReference>
<evidence type="ECO:0000313" key="1">
    <source>
        <dbReference type="EMBL" id="SHI68252.1"/>
    </source>
</evidence>
<dbReference type="RefSeq" id="WP_073106923.1">
    <property type="nucleotide sequence ID" value="NZ_FQYN01000002.1"/>
</dbReference>
<evidence type="ECO:0000313" key="2">
    <source>
        <dbReference type="Proteomes" id="UP000184418"/>
    </source>
</evidence>
<protein>
    <recommendedName>
        <fullName evidence="3">STAS domain-containing protein</fullName>
    </recommendedName>
</protein>
<dbReference type="Proteomes" id="UP000184418">
    <property type="component" value="Unassembled WGS sequence"/>
</dbReference>
<proteinExistence type="predicted"/>
<reference evidence="1 2" key="1">
    <citation type="submission" date="2016-11" db="EMBL/GenBank/DDBJ databases">
        <authorList>
            <person name="Jaros S."/>
            <person name="Januszkiewicz K."/>
            <person name="Wedrychowicz H."/>
        </authorList>
    </citation>
    <scope>NUCLEOTIDE SEQUENCE [LARGE SCALE GENOMIC DNA]</scope>
    <source>
        <strain evidence="1 2">DSM 21074</strain>
    </source>
</reference>